<keyword evidence="15" id="KW-1185">Reference proteome</keyword>
<keyword evidence="8 11" id="KW-0472">Membrane</keyword>
<comment type="subcellular location">
    <subcellularLocation>
        <location evidence="1">Cytoplasmic vesicle</location>
        <location evidence="1">Clathrin-coated vesicle membrane</location>
        <topology evidence="1">Peripheral membrane protein</topology>
        <orientation evidence="1">Cytoplasmic side</orientation>
    </subcellularLocation>
    <subcellularLocation>
        <location evidence="2">Golgi apparatus</location>
    </subcellularLocation>
</comment>
<evidence type="ECO:0000256" key="10">
    <source>
        <dbReference type="ARBA" id="ARBA00023570"/>
    </source>
</evidence>
<evidence type="ECO:0000313" key="15">
    <source>
        <dbReference type="Proteomes" id="UP000822688"/>
    </source>
</evidence>
<organism evidence="14 15">
    <name type="scientific">Ceratodon purpureus</name>
    <name type="common">Fire moss</name>
    <name type="synonym">Dicranum purpureum</name>
    <dbReference type="NCBI Taxonomy" id="3225"/>
    <lineage>
        <taxon>Eukaryota</taxon>
        <taxon>Viridiplantae</taxon>
        <taxon>Streptophyta</taxon>
        <taxon>Embryophyta</taxon>
        <taxon>Bryophyta</taxon>
        <taxon>Bryophytina</taxon>
        <taxon>Bryopsida</taxon>
        <taxon>Dicranidae</taxon>
        <taxon>Pseudoditrichales</taxon>
        <taxon>Ditrichaceae</taxon>
        <taxon>Ceratodon</taxon>
    </lineage>
</organism>
<keyword evidence="4 11" id="KW-0813">Transport</keyword>
<dbReference type="OrthoDB" id="10254310at2759"/>
<feature type="region of interest" description="Disordered" evidence="12">
    <location>
        <begin position="719"/>
        <end position="812"/>
    </location>
</feature>
<feature type="compositionally biased region" description="Basic and acidic residues" evidence="12">
    <location>
        <begin position="784"/>
        <end position="794"/>
    </location>
</feature>
<dbReference type="GO" id="GO:0030123">
    <property type="term" value="C:AP-3 adaptor complex"/>
    <property type="evidence" value="ECO:0007669"/>
    <property type="project" value="UniProtKB-UniRule"/>
</dbReference>
<evidence type="ECO:0000256" key="6">
    <source>
        <dbReference type="ARBA" id="ARBA00022927"/>
    </source>
</evidence>
<feature type="domain" description="AP-3 complex subunit beta C-terminal" evidence="13">
    <location>
        <begin position="845"/>
        <end position="991"/>
    </location>
</feature>
<sequence length="1150" mass="125959">MFPQFASTAASITRATSLMNRVGTDAYLYDDPEDGNIALLLDSKFEAEKVEGMKRLISLLSQGRDVSTFFPQVVKNVATTSLEVKKLVYIYLVHYAEKRPDEALLSINSFQKDLSDLNPLVRAWSLRAMSGIRVRVVIPLIVMAVTKCSRDPSPYVRRCSAHALPKIYAIERDSHKEVLEEMVGLLLSDNSPSVIGAAASAFLVICPENFSLLAPRFRKLCEMLPDVDEWGQVVLVDILMRYAVARYDCFRGAGYYSSAKTQSKEKVQEGLRMESFDHSEEETNVIELPTDIRGLLHWSTSLLRSQNSAVVMAVAAVHWVFAPNKDLKNIVKPLLFLLRSSYDSQYVVLANIATFALQVPSLFANYFEEFFVRSCDTDPIRALKLDVLTTIATESSIHAILQEFQAYVRDTNRQFAANTVSAIGRCAVRLPAVRSACVEGLLMLAKGVLVGDGASLTKEETDHSSSQGGLKMSVKEKSSQEAGVVAQAVLALRSIVQQNPSEQEQVFARLVRLLDHMKVPEARAVVVWMLGEEGLSSQRISLMLPVVLRYLAGSFTKEADETKLQILNCSAKVVLRLEEASASSLKETASSVLEHTLNLGDQDMNNDIRDRARLLRHLVHCQAHPPPVGKTRESSPDLAHRLQSLGVDDQATNSASQDEPQEKSRTNGHVSFQMSKAEMLPKLAKQLLLMPKSPPLLPALAPDRSSFLPGTMSHIVNHNAPGYMSLPEPHSLNVDAHGDTRGHDNDRTPNSDYSGSGSESSTEFRDGNSYDYSDEGGSEVSGSEDSRSNEERSSRQKISVKAMQSQRQGATTLAPLISMDDESAGGEDMLSRVNGSPDYGLPVKSGRDLDSWLDSPDTEVQGSSLADVSSSLLGYAVLSLGPLNPILNKLTLLDYTNGDGLDVKYSYTRAPVPRSQDTVCLRLYFLNRSGDPMLKISLKPMEGPLPADNADQAGTTTMEDRLLVPFEEIAALAAGNTIERDLQVVSKHQLTPIKLAVIVNEKSYPVKLTLEVGALLRPFQMTQNDFMAAQSRISGMHESSRRCVLGSSYSQPSNTGEDKVLLLSRAIATGVLRVAHVAVVSATLPISDATDLSGLQLCFAGETLTEQLICLISTTLDTEYVPTAVLIKVNCEDAVFGLNLLKQLETILSL</sequence>
<dbReference type="GO" id="GO:0005794">
    <property type="term" value="C:Golgi apparatus"/>
    <property type="evidence" value="ECO:0007669"/>
    <property type="project" value="UniProtKB-SubCell"/>
</dbReference>
<comment type="similarity">
    <text evidence="3 11">Belongs to the adaptor complexes large subunit family.</text>
</comment>
<feature type="region of interest" description="Disordered" evidence="12">
    <location>
        <begin position="645"/>
        <end position="668"/>
    </location>
</feature>
<dbReference type="InterPro" id="IPR026740">
    <property type="entry name" value="AP3_beta"/>
</dbReference>
<evidence type="ECO:0000256" key="5">
    <source>
        <dbReference type="ARBA" id="ARBA00022553"/>
    </source>
</evidence>
<keyword evidence="6 11" id="KW-0653">Protein transport</keyword>
<accession>A0A8T0IL65</accession>
<gene>
    <name evidence="14" type="ORF">KC19_3G117400</name>
</gene>
<dbReference type="Pfam" id="PF24080">
    <property type="entry name" value="AP3B1_C_2"/>
    <property type="match status" value="1"/>
</dbReference>
<dbReference type="InterPro" id="IPR016024">
    <property type="entry name" value="ARM-type_fold"/>
</dbReference>
<dbReference type="InterPro" id="IPR011989">
    <property type="entry name" value="ARM-like"/>
</dbReference>
<reference evidence="14" key="1">
    <citation type="submission" date="2020-06" db="EMBL/GenBank/DDBJ databases">
        <title>WGS assembly of Ceratodon purpureus strain R40.</title>
        <authorList>
            <person name="Carey S.B."/>
            <person name="Jenkins J."/>
            <person name="Shu S."/>
            <person name="Lovell J.T."/>
            <person name="Sreedasyam A."/>
            <person name="Maumus F."/>
            <person name="Tiley G.P."/>
            <person name="Fernandez-Pozo N."/>
            <person name="Barry K."/>
            <person name="Chen C."/>
            <person name="Wang M."/>
            <person name="Lipzen A."/>
            <person name="Daum C."/>
            <person name="Saski C.A."/>
            <person name="Payton A.C."/>
            <person name="Mcbreen J.C."/>
            <person name="Conrad R.E."/>
            <person name="Kollar L.M."/>
            <person name="Olsson S."/>
            <person name="Huttunen S."/>
            <person name="Landis J.B."/>
            <person name="Wickett N.J."/>
            <person name="Johnson M.G."/>
            <person name="Rensing S.A."/>
            <person name="Grimwood J."/>
            <person name="Schmutz J."/>
            <person name="Mcdaniel S.F."/>
        </authorList>
    </citation>
    <scope>NUCLEOTIDE SEQUENCE</scope>
    <source>
        <strain evidence="14">R40</strain>
    </source>
</reference>
<dbReference type="AlphaFoldDB" id="A0A8T0IL65"/>
<comment type="function">
    <text evidence="10">Subunit of non-clathrin- and clathrin-associated adaptor protein complex 3 (AP-3) that plays a role in protein sorting in the late-Golgi/trans-Golgi network (TGN) and/or endosomes. The AP complexes mediate both the recruitment of clathrin to membranes and the recognition of sorting signals within the cytosolic tails of transmembrane cargo molecules. AP-3 appears to be involved in the sorting of a subset of transmembrane proteins targeted to lysosomes and lysosome-related organelles. In concert with the BLOC-1 complex, AP-3 is required to target cargos into vesicles assembled at cell bodies for delivery into neurites and nerve terminals.</text>
</comment>
<dbReference type="Proteomes" id="UP000822688">
    <property type="component" value="Chromosome 3"/>
</dbReference>
<dbReference type="EMBL" id="CM026423">
    <property type="protein sequence ID" value="KAG0583203.1"/>
    <property type="molecule type" value="Genomic_DNA"/>
</dbReference>
<evidence type="ECO:0000256" key="4">
    <source>
        <dbReference type="ARBA" id="ARBA00022448"/>
    </source>
</evidence>
<keyword evidence="5" id="KW-0597">Phosphoprotein</keyword>
<keyword evidence="9" id="KW-0968">Cytoplasmic vesicle</keyword>
<evidence type="ECO:0000256" key="12">
    <source>
        <dbReference type="SAM" id="MobiDB-lite"/>
    </source>
</evidence>
<evidence type="ECO:0000256" key="3">
    <source>
        <dbReference type="ARBA" id="ARBA00006613"/>
    </source>
</evidence>
<dbReference type="Gene3D" id="1.25.10.10">
    <property type="entry name" value="Leucine-rich Repeat Variant"/>
    <property type="match status" value="1"/>
</dbReference>
<feature type="compositionally biased region" description="Polar residues" evidence="12">
    <location>
        <begin position="802"/>
        <end position="811"/>
    </location>
</feature>
<dbReference type="PIRSF" id="PIRSF037096">
    <property type="entry name" value="AP3_complex_beta"/>
    <property type="match status" value="1"/>
</dbReference>
<evidence type="ECO:0000256" key="9">
    <source>
        <dbReference type="ARBA" id="ARBA00023329"/>
    </source>
</evidence>
<dbReference type="SMART" id="SM01355">
    <property type="entry name" value="AP3B1_C"/>
    <property type="match status" value="1"/>
</dbReference>
<feature type="compositionally biased region" description="Basic and acidic residues" evidence="12">
    <location>
        <begin position="736"/>
        <end position="749"/>
    </location>
</feature>
<name>A0A8T0IL65_CERPU</name>
<evidence type="ECO:0000256" key="1">
    <source>
        <dbReference type="ARBA" id="ARBA00004145"/>
    </source>
</evidence>
<dbReference type="GO" id="GO:0016192">
    <property type="term" value="P:vesicle-mediated transport"/>
    <property type="evidence" value="ECO:0007669"/>
    <property type="project" value="InterPro"/>
</dbReference>
<feature type="compositionally biased region" description="Low complexity" evidence="12">
    <location>
        <begin position="751"/>
        <end position="761"/>
    </location>
</feature>
<dbReference type="InterPro" id="IPR026739">
    <property type="entry name" value="AP_beta"/>
</dbReference>
<evidence type="ECO:0000256" key="8">
    <source>
        <dbReference type="ARBA" id="ARBA00023136"/>
    </source>
</evidence>
<evidence type="ECO:0000256" key="11">
    <source>
        <dbReference type="PIRNR" id="PIRNR037096"/>
    </source>
</evidence>
<dbReference type="SUPFAM" id="SSF48371">
    <property type="entry name" value="ARM repeat"/>
    <property type="match status" value="1"/>
</dbReference>
<protein>
    <recommendedName>
        <fullName evidence="11">AP-3 complex subunit beta</fullName>
    </recommendedName>
</protein>
<dbReference type="InterPro" id="IPR029390">
    <property type="entry name" value="AP3B_C"/>
</dbReference>
<evidence type="ECO:0000256" key="2">
    <source>
        <dbReference type="ARBA" id="ARBA00004555"/>
    </source>
</evidence>
<keyword evidence="7" id="KW-0333">Golgi apparatus</keyword>
<proteinExistence type="inferred from homology"/>
<comment type="caution">
    <text evidence="14">The sequence shown here is derived from an EMBL/GenBank/DDBJ whole genome shotgun (WGS) entry which is preliminary data.</text>
</comment>
<evidence type="ECO:0000256" key="7">
    <source>
        <dbReference type="ARBA" id="ARBA00023034"/>
    </source>
</evidence>
<evidence type="ECO:0000259" key="13">
    <source>
        <dbReference type="SMART" id="SM01355"/>
    </source>
</evidence>
<dbReference type="InterPro" id="IPR002553">
    <property type="entry name" value="Clathrin/coatomer_adapt-like_N"/>
</dbReference>
<dbReference type="PANTHER" id="PTHR11134">
    <property type="entry name" value="ADAPTOR COMPLEX SUBUNIT BETA FAMILY MEMBER"/>
    <property type="match status" value="1"/>
</dbReference>
<evidence type="ECO:0000313" key="14">
    <source>
        <dbReference type="EMBL" id="KAG0583203.1"/>
    </source>
</evidence>
<dbReference type="Pfam" id="PF01602">
    <property type="entry name" value="Adaptin_N"/>
    <property type="match status" value="2"/>
</dbReference>
<dbReference type="InterPro" id="IPR056314">
    <property type="entry name" value="AP3B1/2_C"/>
</dbReference>
<dbReference type="GO" id="GO:0030665">
    <property type="term" value="C:clathrin-coated vesicle membrane"/>
    <property type="evidence" value="ECO:0007669"/>
    <property type="project" value="UniProtKB-SubCell"/>
</dbReference>
<dbReference type="GO" id="GO:0006886">
    <property type="term" value="P:intracellular protein transport"/>
    <property type="evidence" value="ECO:0007669"/>
    <property type="project" value="InterPro"/>
</dbReference>